<keyword evidence="1" id="KW-0614">Plasmid</keyword>
<accession>A0AAU9DAL9</accession>
<proteinExistence type="predicted"/>
<reference evidence="1 2" key="1">
    <citation type="submission" date="2022-11" db="EMBL/GenBank/DDBJ databases">
        <title>Haliovirga abyssi gen. nov., sp. nov., a mesophilic fermentative bacterium isolated from the Iheya North hydrothermal field and the proposal of Haliovirgaceae fam. nov.</title>
        <authorList>
            <person name="Miyazaki U."/>
            <person name="Tame A."/>
            <person name="Miyazaki J."/>
            <person name="Takai K."/>
            <person name="Sawayama S."/>
            <person name="Kitajima M."/>
            <person name="Okamoto A."/>
            <person name="Nakagawa S."/>
        </authorList>
    </citation>
    <scope>NUCLEOTIDE SEQUENCE [LARGE SCALE GENOMIC DNA]</scope>
    <source>
        <strain evidence="1 2">IC12</strain>
        <plasmid evidence="1 2">pHIC</plasmid>
    </source>
</reference>
<evidence type="ECO:0000313" key="1">
    <source>
        <dbReference type="EMBL" id="BDU51693.1"/>
    </source>
</evidence>
<geneLocation type="plasmid" evidence="1 2">
    <name>pHIC</name>
</geneLocation>
<dbReference type="AlphaFoldDB" id="A0AAU9DAL9"/>
<sequence length="381" mass="42777">MRKVLIGIIMVMVGIVSFGGEVMENLVINNELDLTRSKITPLDFTPRGDTHTWRLTTYGNEYGKRFDFIFSESVTMKSLNVLTLRENGNVGIGTSNPSEKLEVNGNIKLNGEYKKLIFKDNSNLAGDSYITGDDGYSKKLFLYHSRFIRLSNVRDQESGLTLMDSKVGIGVERPKRILHIKKKGSVDVLLEADGAGAFARHMFKTKDNGYGWNVGMRSDAGMDGGYSIEGNYNGWRSRLFIKRSGEVGIGTTTPSAKLDVNGNAKIKGTLTTNEIIVTQTIAATDLRLSETPWADFVFEDNYKLRTLNEVAKFVKVNKHLPDIPSEKEVKSKGVSVGDMQAKLLQKIEELTLYMIEQDKKNIEQTKEINMLKNKIKNLERR</sequence>
<organism evidence="1 2">
    <name type="scientific">Haliovirga abyssi</name>
    <dbReference type="NCBI Taxonomy" id="2996794"/>
    <lineage>
        <taxon>Bacteria</taxon>
        <taxon>Fusobacteriati</taxon>
        <taxon>Fusobacteriota</taxon>
        <taxon>Fusobacteriia</taxon>
        <taxon>Fusobacteriales</taxon>
        <taxon>Haliovirgaceae</taxon>
        <taxon>Haliovirga</taxon>
    </lineage>
</organism>
<evidence type="ECO:0000313" key="2">
    <source>
        <dbReference type="Proteomes" id="UP001321582"/>
    </source>
</evidence>
<dbReference type="RefSeq" id="WP_307905557.1">
    <property type="nucleotide sequence ID" value="NZ_AP027060.1"/>
</dbReference>
<name>A0AAU9DAL9_9FUSO</name>
<gene>
    <name evidence="1" type="ORF">HLVA_22620</name>
</gene>
<protein>
    <submittedName>
        <fullName evidence="1">Uncharacterized protein</fullName>
    </submittedName>
</protein>
<keyword evidence="2" id="KW-1185">Reference proteome</keyword>
<dbReference type="EMBL" id="AP027060">
    <property type="protein sequence ID" value="BDU51693.1"/>
    <property type="molecule type" value="Genomic_DNA"/>
</dbReference>
<dbReference type="KEGG" id="haby:HLVA_22620"/>
<dbReference type="Proteomes" id="UP001321582">
    <property type="component" value="Plasmid pHIC"/>
</dbReference>